<proteinExistence type="predicted"/>
<protein>
    <recommendedName>
        <fullName evidence="2">Baseplate wedge subunit</fullName>
    </recommendedName>
</protein>
<reference evidence="1" key="1">
    <citation type="submission" date="2023-01" db="EMBL/GenBank/DDBJ databases">
        <authorList>
            <person name="Sprotte S."/>
            <person name="Brinks E."/>
        </authorList>
    </citation>
    <scope>NUCLEOTIDE SEQUENCE</scope>
</reference>
<dbReference type="EMBL" id="OQ326496">
    <property type="protein sequence ID" value="WDQ45520.1"/>
    <property type="molecule type" value="Genomic_DNA"/>
</dbReference>
<name>A0AAT9TQZ8_9CAUD</name>
<organism evidence="1">
    <name type="scientific">Enterocloster phage PMBT24</name>
    <dbReference type="NCBI Taxonomy" id="3025413"/>
    <lineage>
        <taxon>Viruses</taxon>
        <taxon>Duplodnaviria</taxon>
        <taxon>Heunggongvirae</taxon>
        <taxon>Uroviricota</taxon>
        <taxon>Caudoviricetes</taxon>
    </lineage>
</organism>
<evidence type="ECO:0000313" key="1">
    <source>
        <dbReference type="EMBL" id="WDQ45520.1"/>
    </source>
</evidence>
<evidence type="ECO:0008006" key="2">
    <source>
        <dbReference type="Google" id="ProtNLM"/>
    </source>
</evidence>
<sequence>MANLSQYNGTGFDLIKWQDLALKNESLRQQFMQYFREGYYSQALALITDNADIDSETVRPEVFNMINTSLTYLQNLYYNSVEVVLSEDEQQFQLMINNFINKKEFSATATYVPYNFVVYNQEIYMCLKATTAGILPTNTDYWLLIGLKGEIGATAIDTTLRYKWDYKITYSVKDVVTYDNILYVAKTRNNNSQPDTNPEDWEIFMKIPRAKIIVSAIEPNPDALVVGGQWWQVNKVYPNKTVTVSDVNNISLTVNDSETAPIESVEAYGNIEQFSTTGAQMLDIPSLSARTSNGVTFTPNPDGTILATGTATGGNATFYLSDRLSVPSGDYYISGCPDGGDKSTYVIKGYINTSDGTSYAYAYDIGDGDTLTVKDGQTLSLAITIGNNASGPLVFRPMLHAGSTPKPWEPYTGGKPSPNPEFPQDIKGVGWTPNLLSFKEWHDIIVLNSSKGVTRGTAIWDFSLRYITLTATEEDCYTTFDANDKVYKIPVKPNKGYILTWDAIGDIGKVYIFRNGLSASSVSIDNTIGVLRMTTNADTEFITFRLGVTNAGESCTYTNLMFMEDNNFITEYVDYAEKGKGVMEVTTSGLNLFDASKIPTKSESGVTVTNNGDGSFTITGSGTVTASFGGYYVYSRENAIKFIEYIEKNLGTYSMTNGDVFPYFYWKIGYSTTSVFEINTNTNYTRKISKEIINTFKSNENLKIIIGYHLSNGATIVPGTIKPMLWKNDTPPTVNDWVQFSGIPTCAKAMLSSQLYKIDNYAQDYFHYGDGQWEVIHKIKKVVLDGTIDYDTYNIMTNSKEIRPLGSAYYSMVIPAKIQGAYSDKFRWVESTWEKDEVGIFSNFAGNETNYKYLSFRIPADADPNEYMDAHPTTVLFIPYNNGNDYSVSETIEDFNEGNESAIELSQLNSFLPSTQMSVSSYIAPTQIGLTYSADVDTYMKNNYT</sequence>
<reference evidence="1" key="2">
    <citation type="journal article" date="2024" name="Heliyon">
        <title>Complete genome sequence of the novel virulent phage PMBT24 infecting Enterocloster bolteae from the human gut.</title>
        <authorList>
            <person name="Sprotte S."/>
            <person name="Brinks E."/>
            <person name="Neve H."/>
            <person name="Franz C.M.A.P."/>
        </authorList>
    </citation>
    <scope>NUCLEOTIDE SEQUENCE</scope>
</reference>
<dbReference type="Gene3D" id="2.10.10.90">
    <property type="match status" value="1"/>
</dbReference>
<accession>A0AAT9TQZ8</accession>